<gene>
    <name evidence="1" type="ORF">SAMN04490220_1610</name>
</gene>
<sequence length="267" mass="29430">MTTVTSLPRTDRTETLGAAPAREFVALFGLDVNYPTDGTPVPLMGHWMYFHEHPSPTQLDAAGLPTQSDILPRPEQGTRRLLGGGSIEFHHDLLLGARAVRTSQATGTKQVRGRSGTFTITTLEHLISQKGRVCLREQQDVIDHYGPHTAATPQPAAPAASGVTLPIDATTLFRFSALMRASHRIHWDENYARTVEGYSGLVVPGPFQLIAATRRIRTLRQKPIRHVTFRYTSPLTIDQGMVLSCTDRTALVTDSTDRVTSRIEILD</sequence>
<dbReference type="SUPFAM" id="SSF54637">
    <property type="entry name" value="Thioesterase/thiol ester dehydrase-isomerase"/>
    <property type="match status" value="1"/>
</dbReference>
<dbReference type="RefSeq" id="WP_073360486.1">
    <property type="nucleotide sequence ID" value="NZ_FNTL01000004.1"/>
</dbReference>
<dbReference type="Proteomes" id="UP000183407">
    <property type="component" value="Unassembled WGS sequence"/>
</dbReference>
<dbReference type="InterPro" id="IPR052741">
    <property type="entry name" value="Mitochondrial_HTD2"/>
</dbReference>
<accession>A0A1H4SEB8</accession>
<dbReference type="Gene3D" id="3.10.129.10">
    <property type="entry name" value="Hotdog Thioesterase"/>
    <property type="match status" value="1"/>
</dbReference>
<evidence type="ECO:0000313" key="2">
    <source>
        <dbReference type="Proteomes" id="UP000183407"/>
    </source>
</evidence>
<name>A0A1H4SEB8_RHOJO</name>
<dbReference type="PANTHER" id="PTHR28152">
    <property type="entry name" value="HYDROXYACYL-THIOESTER DEHYDRATASE TYPE 2, MITOCHONDRIAL"/>
    <property type="match status" value="1"/>
</dbReference>
<dbReference type="OrthoDB" id="7183822at2"/>
<dbReference type="GO" id="GO:0019171">
    <property type="term" value="F:(3R)-hydroxyacyl-[acyl-carrier-protein] dehydratase activity"/>
    <property type="evidence" value="ECO:0007669"/>
    <property type="project" value="TreeGrafter"/>
</dbReference>
<dbReference type="EMBL" id="FNTL01000004">
    <property type="protein sequence ID" value="SEC42545.1"/>
    <property type="molecule type" value="Genomic_DNA"/>
</dbReference>
<proteinExistence type="predicted"/>
<reference evidence="2" key="1">
    <citation type="submission" date="2016-10" db="EMBL/GenBank/DDBJ databases">
        <authorList>
            <person name="Varghese N."/>
        </authorList>
    </citation>
    <scope>NUCLEOTIDE SEQUENCE [LARGE SCALE GENOMIC DNA]</scope>
    <source>
        <strain evidence="2">DSM 44719</strain>
    </source>
</reference>
<evidence type="ECO:0000313" key="1">
    <source>
        <dbReference type="EMBL" id="SEC42545.1"/>
    </source>
</evidence>
<dbReference type="PANTHER" id="PTHR28152:SF1">
    <property type="entry name" value="HYDROXYACYL-THIOESTER DEHYDRATASE TYPE 2, MITOCHONDRIAL"/>
    <property type="match status" value="1"/>
</dbReference>
<protein>
    <submittedName>
        <fullName evidence="1">3-methylfumaryl-CoA hydratase</fullName>
    </submittedName>
</protein>
<organism evidence="1 2">
    <name type="scientific">Rhodococcus jostii</name>
    <dbReference type="NCBI Taxonomy" id="132919"/>
    <lineage>
        <taxon>Bacteria</taxon>
        <taxon>Bacillati</taxon>
        <taxon>Actinomycetota</taxon>
        <taxon>Actinomycetes</taxon>
        <taxon>Mycobacteriales</taxon>
        <taxon>Nocardiaceae</taxon>
        <taxon>Rhodococcus</taxon>
    </lineage>
</organism>
<dbReference type="InterPro" id="IPR029069">
    <property type="entry name" value="HotDog_dom_sf"/>
</dbReference>
<dbReference type="AlphaFoldDB" id="A0A1H4SEB8"/>